<comment type="caution">
    <text evidence="5">The sequence shown here is derived from an EMBL/GenBank/DDBJ whole genome shotgun (WGS) entry which is preliminary data.</text>
</comment>
<dbReference type="PROSITE" id="PS00921">
    <property type="entry name" value="NITRIL_CHT_2"/>
    <property type="match status" value="1"/>
</dbReference>
<dbReference type="InterPro" id="IPR044149">
    <property type="entry name" value="Nitrilases_CHs"/>
</dbReference>
<gene>
    <name evidence="5" type="ORF">Egran_01991</name>
</gene>
<dbReference type="Proteomes" id="UP000243515">
    <property type="component" value="Unassembled WGS sequence"/>
</dbReference>
<sequence>MYLWFNNINIKIMPQKLTVAVAQSSTRLTLSSTLDALQQTARHAASRGVHILLFPEAYLGGYPRTCDFGAGVGVRTPHGRDQFLQYFQSAIDLGDTPAGAGDDWVQRKLHVAKDREHRGDGTREFLERVARETGMFMAVGVVEKAGGSLYCALVYIDPVRGVLGKRRKVMPTGAERIIWAQGSPSTLRAVTTEIGGVKLTIGAAICWENLMPLLRQSLYSQNVNLYLAPTADGRDTWFPLMRTVACEGRAVVLSANQCVRRNDLPEWISGKAEIVSLQESSTSFSFQPPKGYEQRKKSITTTEGPHEIVWPLSPGLQLHSDKEQDHGVESASMPEIDEGDGSTSFYQAPSVQTSYSKSGRPGLRTFQTDSANPYVCHGGSCIIGPTGEVLGGPIWDVSTDDVPGSDTTTNGEFNTKSAIGNGLVIADVDFEDCERGRLDLDVAGSYSRNDAFKLAVEGLDLDPPPF</sequence>
<dbReference type="EMBL" id="NPHW01003039">
    <property type="protein sequence ID" value="OXV10245.1"/>
    <property type="molecule type" value="Genomic_DNA"/>
</dbReference>
<dbReference type="PROSITE" id="PS50263">
    <property type="entry name" value="CN_HYDROLASE"/>
    <property type="match status" value="1"/>
</dbReference>
<evidence type="ECO:0000256" key="2">
    <source>
        <dbReference type="PROSITE-ProRule" id="PRU10139"/>
    </source>
</evidence>
<keyword evidence="6" id="KW-1185">Reference proteome</keyword>
<feature type="active site" description="Proton acceptor" evidence="2">
    <location>
        <position position="56"/>
    </location>
</feature>
<feature type="region of interest" description="Disordered" evidence="3">
    <location>
        <begin position="319"/>
        <end position="364"/>
    </location>
</feature>
<dbReference type="AlphaFoldDB" id="A0A232M1F4"/>
<organism evidence="5 6">
    <name type="scientific">Elaphomyces granulatus</name>
    <dbReference type="NCBI Taxonomy" id="519963"/>
    <lineage>
        <taxon>Eukaryota</taxon>
        <taxon>Fungi</taxon>
        <taxon>Dikarya</taxon>
        <taxon>Ascomycota</taxon>
        <taxon>Pezizomycotina</taxon>
        <taxon>Eurotiomycetes</taxon>
        <taxon>Eurotiomycetidae</taxon>
        <taxon>Eurotiales</taxon>
        <taxon>Elaphomycetaceae</taxon>
        <taxon>Elaphomyces</taxon>
    </lineage>
</organism>
<dbReference type="GO" id="GO:0016836">
    <property type="term" value="F:hydro-lyase activity"/>
    <property type="evidence" value="ECO:0007669"/>
    <property type="project" value="UniProtKB-ARBA"/>
</dbReference>
<dbReference type="OrthoDB" id="10250282at2759"/>
<dbReference type="InterPro" id="IPR036526">
    <property type="entry name" value="C-N_Hydrolase_sf"/>
</dbReference>
<dbReference type="InterPro" id="IPR000132">
    <property type="entry name" value="Nitrilase/CN_hydratase_CS"/>
</dbReference>
<evidence type="ECO:0000313" key="5">
    <source>
        <dbReference type="EMBL" id="OXV10245.1"/>
    </source>
</evidence>
<dbReference type="PANTHER" id="PTHR46044:SF1">
    <property type="entry name" value="CN HYDROLASE DOMAIN-CONTAINING PROTEIN"/>
    <property type="match status" value="1"/>
</dbReference>
<evidence type="ECO:0000256" key="3">
    <source>
        <dbReference type="SAM" id="MobiDB-lite"/>
    </source>
</evidence>
<accession>A0A232M1F4</accession>
<feature type="region of interest" description="Disordered" evidence="3">
    <location>
        <begin position="283"/>
        <end position="306"/>
    </location>
</feature>
<evidence type="ECO:0000256" key="1">
    <source>
        <dbReference type="ARBA" id="ARBA00008129"/>
    </source>
</evidence>
<evidence type="ECO:0000259" key="4">
    <source>
        <dbReference type="PROSITE" id="PS50263"/>
    </source>
</evidence>
<feature type="domain" description="CN hydrolase" evidence="4">
    <location>
        <begin position="17"/>
        <end position="430"/>
    </location>
</feature>
<name>A0A232M1F4_9EURO</name>
<comment type="similarity">
    <text evidence="1">Belongs to the carbon-nitrogen hydrolase superfamily. Nitrilase family.</text>
</comment>
<dbReference type="Pfam" id="PF00795">
    <property type="entry name" value="CN_hydrolase"/>
    <property type="match status" value="1"/>
</dbReference>
<proteinExistence type="inferred from homology"/>
<reference evidence="5 6" key="1">
    <citation type="journal article" date="2015" name="Environ. Microbiol.">
        <title>Metagenome sequence of Elaphomyces granulatus from sporocarp tissue reveals Ascomycota ectomycorrhizal fingerprints of genome expansion and a Proteobacteria-rich microbiome.</title>
        <authorList>
            <person name="Quandt C.A."/>
            <person name="Kohler A."/>
            <person name="Hesse C.N."/>
            <person name="Sharpton T.J."/>
            <person name="Martin F."/>
            <person name="Spatafora J.W."/>
        </authorList>
    </citation>
    <scope>NUCLEOTIDE SEQUENCE [LARGE SCALE GENOMIC DNA]</scope>
    <source>
        <strain evidence="5 6">OSC145934</strain>
    </source>
</reference>
<feature type="compositionally biased region" description="Polar residues" evidence="3">
    <location>
        <begin position="341"/>
        <end position="357"/>
    </location>
</feature>
<dbReference type="PROSITE" id="PS00920">
    <property type="entry name" value="NITRIL_CHT_1"/>
    <property type="match status" value="1"/>
</dbReference>
<evidence type="ECO:0000313" key="6">
    <source>
        <dbReference type="Proteomes" id="UP000243515"/>
    </source>
</evidence>
<dbReference type="GO" id="GO:0000257">
    <property type="term" value="F:nitrilase activity"/>
    <property type="evidence" value="ECO:0007669"/>
    <property type="project" value="UniProtKB-ARBA"/>
</dbReference>
<dbReference type="PANTHER" id="PTHR46044">
    <property type="entry name" value="NITRILASE"/>
    <property type="match status" value="1"/>
</dbReference>
<feature type="compositionally biased region" description="Basic and acidic residues" evidence="3">
    <location>
        <begin position="319"/>
        <end position="328"/>
    </location>
</feature>
<protein>
    <recommendedName>
        <fullName evidence="4">CN hydrolase domain-containing protein</fullName>
    </recommendedName>
</protein>
<dbReference type="SUPFAM" id="SSF56317">
    <property type="entry name" value="Carbon-nitrogen hydrolase"/>
    <property type="match status" value="1"/>
</dbReference>
<dbReference type="Gene3D" id="3.60.110.10">
    <property type="entry name" value="Carbon-nitrogen hydrolase"/>
    <property type="match status" value="1"/>
</dbReference>
<dbReference type="InterPro" id="IPR003010">
    <property type="entry name" value="C-N_Hydrolase"/>
</dbReference>
<dbReference type="FunFam" id="3.60.110.10:FF:000016">
    <property type="entry name" value="Nitrilase blr3397"/>
    <property type="match status" value="1"/>
</dbReference>